<name>A0AAV0GME2_9ROSI</name>
<feature type="transmembrane region" description="Helical" evidence="11">
    <location>
        <begin position="750"/>
        <end position="768"/>
    </location>
</feature>
<feature type="binding site" evidence="10">
    <location>
        <position position="303"/>
    </location>
    <ligand>
        <name>Mn(2+)</name>
        <dbReference type="ChEBI" id="CHEBI:29035"/>
    </ligand>
</feature>
<dbReference type="GO" id="GO:0016020">
    <property type="term" value="C:membrane"/>
    <property type="evidence" value="ECO:0007669"/>
    <property type="project" value="InterPro"/>
</dbReference>
<evidence type="ECO:0000256" key="9">
    <source>
        <dbReference type="PIRSR" id="PIRSR605150-2"/>
    </source>
</evidence>
<dbReference type="EMBL" id="CAMGYJ010000002">
    <property type="protein sequence ID" value="CAI0374121.1"/>
    <property type="molecule type" value="Genomic_DNA"/>
</dbReference>
<feature type="transmembrane region" description="Helical" evidence="11">
    <location>
        <begin position="34"/>
        <end position="53"/>
    </location>
</feature>
<accession>A0AAV0GME2</accession>
<protein>
    <recommendedName>
        <fullName evidence="14">Cellulose synthase-like protein E1</fullName>
    </recommendedName>
</protein>
<organism evidence="12 13">
    <name type="scientific">Linum tenue</name>
    <dbReference type="NCBI Taxonomy" id="586396"/>
    <lineage>
        <taxon>Eukaryota</taxon>
        <taxon>Viridiplantae</taxon>
        <taxon>Streptophyta</taxon>
        <taxon>Embryophyta</taxon>
        <taxon>Tracheophyta</taxon>
        <taxon>Spermatophyta</taxon>
        <taxon>Magnoliopsida</taxon>
        <taxon>eudicotyledons</taxon>
        <taxon>Gunneridae</taxon>
        <taxon>Pentapetalae</taxon>
        <taxon>rosids</taxon>
        <taxon>fabids</taxon>
        <taxon>Malpighiales</taxon>
        <taxon>Linaceae</taxon>
        <taxon>Linum</taxon>
    </lineage>
</organism>
<gene>
    <name evidence="12" type="ORF">LITE_LOCUS63</name>
</gene>
<dbReference type="Pfam" id="PF03552">
    <property type="entry name" value="Cellulose_synt"/>
    <property type="match status" value="2"/>
</dbReference>
<feature type="binding site" evidence="9">
    <location>
        <position position="125"/>
    </location>
    <ligand>
        <name>UDP-alpha-D-glucose</name>
        <dbReference type="ChEBI" id="CHEBI:58885"/>
    </ligand>
</feature>
<feature type="binding site" evidence="10">
    <location>
        <position position="327"/>
    </location>
    <ligand>
        <name>Mn(2+)</name>
        <dbReference type="ChEBI" id="CHEBI:29035"/>
    </ligand>
</feature>
<feature type="active site" evidence="8">
    <location>
        <position position="467"/>
    </location>
</feature>
<proteinExistence type="predicted"/>
<feature type="transmembrane region" description="Helical" evidence="11">
    <location>
        <begin position="65"/>
        <end position="83"/>
    </location>
</feature>
<evidence type="ECO:0000256" key="6">
    <source>
        <dbReference type="ARBA" id="ARBA00023136"/>
    </source>
</evidence>
<dbReference type="SUPFAM" id="SSF53448">
    <property type="entry name" value="Nucleotide-diphospho-sugar transferases"/>
    <property type="match status" value="1"/>
</dbReference>
<comment type="caution">
    <text evidence="12">The sequence shown here is derived from an EMBL/GenBank/DDBJ whole genome shotgun (WGS) entry which is preliminary data.</text>
</comment>
<reference evidence="12" key="1">
    <citation type="submission" date="2022-08" db="EMBL/GenBank/DDBJ databases">
        <authorList>
            <person name="Gutierrez-Valencia J."/>
        </authorList>
    </citation>
    <scope>NUCLEOTIDE SEQUENCE</scope>
</reference>
<keyword evidence="4 11" id="KW-0812">Transmembrane</keyword>
<comment type="subcellular location">
    <subcellularLocation>
        <location evidence="1">Endomembrane system</location>
        <topology evidence="1">Multi-pass membrane protein</topology>
    </subcellularLocation>
</comment>
<evidence type="ECO:0000256" key="2">
    <source>
        <dbReference type="ARBA" id="ARBA00022676"/>
    </source>
</evidence>
<dbReference type="GO" id="GO:0071555">
    <property type="term" value="P:cell wall organization"/>
    <property type="evidence" value="ECO:0007669"/>
    <property type="project" value="UniProtKB-KW"/>
</dbReference>
<feature type="active site" evidence="8">
    <location>
        <position position="154"/>
    </location>
</feature>
<dbReference type="Gene3D" id="3.90.550.10">
    <property type="entry name" value="Spore Coat Polysaccharide Biosynthesis Protein SpsA, Chain A"/>
    <property type="match status" value="2"/>
</dbReference>
<evidence type="ECO:0000256" key="7">
    <source>
        <dbReference type="ARBA" id="ARBA00023316"/>
    </source>
</evidence>
<keyword evidence="2" id="KW-0328">Glycosyltransferase</keyword>
<evidence type="ECO:0000256" key="4">
    <source>
        <dbReference type="ARBA" id="ARBA00022692"/>
    </source>
</evidence>
<feature type="binding site" evidence="9">
    <location>
        <position position="154"/>
    </location>
    <ligand>
        <name>UDP-alpha-D-glucose</name>
        <dbReference type="ChEBI" id="CHEBI:58885"/>
    </ligand>
</feature>
<keyword evidence="13" id="KW-1185">Reference proteome</keyword>
<dbReference type="InterPro" id="IPR005150">
    <property type="entry name" value="Cellulose_synth"/>
</dbReference>
<dbReference type="GO" id="GO:0030244">
    <property type="term" value="P:cellulose biosynthetic process"/>
    <property type="evidence" value="ECO:0007669"/>
    <property type="project" value="InterPro"/>
</dbReference>
<evidence type="ECO:0000256" key="5">
    <source>
        <dbReference type="ARBA" id="ARBA00022989"/>
    </source>
</evidence>
<evidence type="ECO:0000313" key="12">
    <source>
        <dbReference type="EMBL" id="CAI0374121.1"/>
    </source>
</evidence>
<keyword evidence="6 11" id="KW-0472">Membrane</keyword>
<dbReference type="InterPro" id="IPR029044">
    <property type="entry name" value="Nucleotide-diphossugar_trans"/>
</dbReference>
<evidence type="ECO:0000256" key="11">
    <source>
        <dbReference type="SAM" id="Phobius"/>
    </source>
</evidence>
<dbReference type="AlphaFoldDB" id="A0AAV0GME2"/>
<dbReference type="PANTHER" id="PTHR13301">
    <property type="entry name" value="X-BOX TRANSCRIPTION FACTOR-RELATED"/>
    <property type="match status" value="1"/>
</dbReference>
<evidence type="ECO:0000256" key="1">
    <source>
        <dbReference type="ARBA" id="ARBA00004127"/>
    </source>
</evidence>
<evidence type="ECO:0008006" key="14">
    <source>
        <dbReference type="Google" id="ProtNLM"/>
    </source>
</evidence>
<keyword evidence="7" id="KW-0961">Cell wall biogenesis/degradation</keyword>
<evidence type="ECO:0000256" key="8">
    <source>
        <dbReference type="PIRSR" id="PIRSR605150-1"/>
    </source>
</evidence>
<evidence type="ECO:0000256" key="3">
    <source>
        <dbReference type="ARBA" id="ARBA00022679"/>
    </source>
</evidence>
<evidence type="ECO:0000313" key="13">
    <source>
        <dbReference type="Proteomes" id="UP001154282"/>
    </source>
</evidence>
<dbReference type="Proteomes" id="UP001154282">
    <property type="component" value="Unassembled WGS sequence"/>
</dbReference>
<keyword evidence="3" id="KW-0808">Transferase</keyword>
<feature type="transmembrane region" description="Helical" evidence="11">
    <location>
        <begin position="599"/>
        <end position="617"/>
    </location>
</feature>
<feature type="transmembrane region" description="Helical" evidence="11">
    <location>
        <begin position="539"/>
        <end position="558"/>
    </location>
</feature>
<dbReference type="GO" id="GO:0012505">
    <property type="term" value="C:endomembrane system"/>
    <property type="evidence" value="ECO:0007669"/>
    <property type="project" value="UniProtKB-SubCell"/>
</dbReference>
<keyword evidence="5 11" id="KW-1133">Transmembrane helix</keyword>
<feature type="transmembrane region" description="Helical" evidence="11">
    <location>
        <begin position="718"/>
        <end position="738"/>
    </location>
</feature>
<sequence length="769" mass="86359">MGTNTPTNEKPPTAAAKSYTPLFETNRRSTKSQLLNKLFAATVLLGICSIWFYRFTHPAPTTHRWVWVGALFAEIWFGLYWVLTQAGRWDPVFRSTHKDRLAAAHPDRSLPRVDVFVCTADHTIEPPILVVNTVLSLVAYDYPPDKLAVYLSDDGASEFTLYAMLEAARFAGSWVGFCRRFDVEPRSPEAYFAAAAGEKSEGGGGGGGWEEELVAVKKQYEEMKDRIESATQMGRIPEDALLQHKEAFSHWDGNNKYSWRRDHPTILHVNPPPADGVNGSSLHLPTLVYLAREKRPQHHHNFKAGAMNALIRVSSKISNAPILLNLDCDMYSNDPSTLRDALCFFMDDRKNHDVAFLQLPQMFDNVTKNDIYGSSLLVISRVEFPGLDSFGGPMYIGSGCFHRRDVLCGRDFDPNGSKLDWTNYGRDHEHTVEQLEREAKPLADIASDHNTLWGTEMGLKYGCPVEDVITGLSIQCKGWKSMYFDPKREAFLGKAPTTWPQTLVQHKRWSEGDFQIVLSRFSPAWYASGRISIGLQMMYLCYCLWAPNCLAVLYYSIIPSLCLLKGIPKLTCSSINHNLLLQISSPWVLPFAYAVAAKYLYSLAEFLCSGGTILGWWNEQRTWLYKRTCSYLFAFVDTILKTMGFGESGFVITAKVADEDVARRYDKEIMEFGVSSPMFNILATIAMLNLFSLSGVVVRCLVAKDGVGVRVVFDDMGLQLLLCGALVLINWPLYHAVFFRKDKGRMPGSVTATALVSALVVCTSFVFLY</sequence>
<dbReference type="GO" id="GO:0016760">
    <property type="term" value="F:cellulose synthase (UDP-forming) activity"/>
    <property type="evidence" value="ECO:0007669"/>
    <property type="project" value="InterPro"/>
</dbReference>
<feature type="transmembrane region" description="Helical" evidence="11">
    <location>
        <begin position="679"/>
        <end position="698"/>
    </location>
</feature>
<evidence type="ECO:0000256" key="10">
    <source>
        <dbReference type="PIRSR" id="PIRSR605150-3"/>
    </source>
</evidence>